<gene>
    <name evidence="2" type="ORF">Mal64_19330</name>
</gene>
<comment type="caution">
    <text evidence="2">The sequence shown here is derived from an EMBL/GenBank/DDBJ whole genome shotgun (WGS) entry which is preliminary data.</text>
</comment>
<dbReference type="EMBL" id="SJPQ01000002">
    <property type="protein sequence ID" value="TWT88452.1"/>
    <property type="molecule type" value="Genomic_DNA"/>
</dbReference>
<organism evidence="2 3">
    <name type="scientific">Pseudobythopirellula maris</name>
    <dbReference type="NCBI Taxonomy" id="2527991"/>
    <lineage>
        <taxon>Bacteria</taxon>
        <taxon>Pseudomonadati</taxon>
        <taxon>Planctomycetota</taxon>
        <taxon>Planctomycetia</taxon>
        <taxon>Pirellulales</taxon>
        <taxon>Lacipirellulaceae</taxon>
        <taxon>Pseudobythopirellula</taxon>
    </lineage>
</organism>
<dbReference type="AlphaFoldDB" id="A0A5C5ZLX5"/>
<keyword evidence="1" id="KW-0472">Membrane</keyword>
<accession>A0A5C5ZLX5</accession>
<proteinExistence type="predicted"/>
<keyword evidence="1" id="KW-1133">Transmembrane helix</keyword>
<keyword evidence="1" id="KW-0812">Transmembrane</keyword>
<keyword evidence="3" id="KW-1185">Reference proteome</keyword>
<protein>
    <submittedName>
        <fullName evidence="2">Uncharacterized protein</fullName>
    </submittedName>
</protein>
<evidence type="ECO:0000256" key="1">
    <source>
        <dbReference type="SAM" id="Phobius"/>
    </source>
</evidence>
<feature type="transmembrane region" description="Helical" evidence="1">
    <location>
        <begin position="145"/>
        <end position="164"/>
    </location>
</feature>
<name>A0A5C5ZLX5_9BACT</name>
<feature type="transmembrane region" description="Helical" evidence="1">
    <location>
        <begin position="102"/>
        <end position="125"/>
    </location>
</feature>
<evidence type="ECO:0000313" key="2">
    <source>
        <dbReference type="EMBL" id="TWT88452.1"/>
    </source>
</evidence>
<sequence>MGAFMLASGRLFRDGLSWGDLAGAAIGLVFYSAMLFFVTFVFCLITTGIAIFSTRGVLWWLRWSPPRDRLAAFVGALAAYLTTLWFSVALVQRNADLFSKLLFFGVGPAGATLFGQYAGSMAAIWRLRRRRKQGSQTAEPWRFPLWQLLAAMVPLCMLLSLLSWLDGLTFDFLVITLAWLVWQELTWRPVMRLANRHLDAKLRSRRRRQERLRCSV</sequence>
<feature type="transmembrane region" description="Helical" evidence="1">
    <location>
        <begin position="70"/>
        <end position="90"/>
    </location>
</feature>
<evidence type="ECO:0000313" key="3">
    <source>
        <dbReference type="Proteomes" id="UP000315440"/>
    </source>
</evidence>
<dbReference type="Proteomes" id="UP000315440">
    <property type="component" value="Unassembled WGS sequence"/>
</dbReference>
<reference evidence="2 3" key="1">
    <citation type="submission" date="2019-02" db="EMBL/GenBank/DDBJ databases">
        <title>Deep-cultivation of Planctomycetes and their phenomic and genomic characterization uncovers novel biology.</title>
        <authorList>
            <person name="Wiegand S."/>
            <person name="Jogler M."/>
            <person name="Boedeker C."/>
            <person name="Pinto D."/>
            <person name="Vollmers J."/>
            <person name="Rivas-Marin E."/>
            <person name="Kohn T."/>
            <person name="Peeters S.H."/>
            <person name="Heuer A."/>
            <person name="Rast P."/>
            <person name="Oberbeckmann S."/>
            <person name="Bunk B."/>
            <person name="Jeske O."/>
            <person name="Meyerdierks A."/>
            <person name="Storesund J.E."/>
            <person name="Kallscheuer N."/>
            <person name="Luecker S."/>
            <person name="Lage O.M."/>
            <person name="Pohl T."/>
            <person name="Merkel B.J."/>
            <person name="Hornburger P."/>
            <person name="Mueller R.-W."/>
            <person name="Bruemmer F."/>
            <person name="Labrenz M."/>
            <person name="Spormann A.M."/>
            <person name="Op Den Camp H."/>
            <person name="Overmann J."/>
            <person name="Amann R."/>
            <person name="Jetten M.S.M."/>
            <person name="Mascher T."/>
            <person name="Medema M.H."/>
            <person name="Devos D.P."/>
            <person name="Kaster A.-K."/>
            <person name="Ovreas L."/>
            <person name="Rohde M."/>
            <person name="Galperin M.Y."/>
            <person name="Jogler C."/>
        </authorList>
    </citation>
    <scope>NUCLEOTIDE SEQUENCE [LARGE SCALE GENOMIC DNA]</scope>
    <source>
        <strain evidence="2 3">Mal64</strain>
    </source>
</reference>
<feature type="transmembrane region" description="Helical" evidence="1">
    <location>
        <begin position="28"/>
        <end position="58"/>
    </location>
</feature>